<feature type="compositionally biased region" description="Low complexity" evidence="2">
    <location>
        <begin position="55"/>
        <end position="82"/>
    </location>
</feature>
<reference evidence="4" key="1">
    <citation type="submission" date="2020-10" db="EMBL/GenBank/DDBJ databases">
        <title>Unveiling of a novel bifunctional photoreceptor, Dualchrome1, isolated from a cosmopolitan green alga.</title>
        <authorList>
            <person name="Suzuki S."/>
            <person name="Kawachi M."/>
        </authorList>
    </citation>
    <scope>NUCLEOTIDE SEQUENCE</scope>
    <source>
        <strain evidence="4">NIES 2893</strain>
    </source>
</reference>
<dbReference type="InterPro" id="IPR050771">
    <property type="entry name" value="Alpha-ketoacid_DH_E1_comp"/>
</dbReference>
<feature type="domain" description="Dehydrogenase E1 component" evidence="3">
    <location>
        <begin position="193"/>
        <end position="507"/>
    </location>
</feature>
<proteinExistence type="predicted"/>
<evidence type="ECO:0000313" key="4">
    <source>
        <dbReference type="EMBL" id="GHP03211.1"/>
    </source>
</evidence>
<name>A0A830HCA2_9CHLO</name>
<dbReference type="AlphaFoldDB" id="A0A830HCA2"/>
<dbReference type="SUPFAM" id="SSF52518">
    <property type="entry name" value="Thiamin diphosphate-binding fold (THDP-binding)"/>
    <property type="match status" value="1"/>
</dbReference>
<sequence length="548" mass="59689">MMLIRRRWIKMSHNGILLLPGCGALSFSTDTFLNSMSMVLGNIIAHPSLSRGQASSSSSQSHSHSPFSHSPLSHSPLSPFSHVRYFTNDEGTSSPSGGGGGNGGASSSSDVSSEEEEDSSSSSSSNDPLSAALPVRANYTTQRRAGYAGGKFIAPVMQVLRLTDEQGKPVEESGEDVLDGSVFPDANTAVKLYKTMARLQVMDAIFYEAQRQARFSFYMTSAGEEATVVASAAALHDEDVIYAQYREQGALMWRGYTCQDFADQCYSNERDPNKGRQMPIHYGDKHKNFVTISSPLGTQLPQAVGHAYALRMEDDGLVASRRLDVSDDAAGEQHRRVVACYFGEGAASEGDFHAALNMSATLDTPVVFLCRNNGWAISTPAWPEQYKGDGIAGRGGSYGVRSIRVDGNDAVAVYVAVSQARAEAAETGTPRLLELMTYRRGHHSTSDDSTRYRGKASEIAREPVGRFAAYLKGLGWWSDDEDAEWRAECRAEAIDALREGESVSKPPISGLFEDVYKDMPWNISRQLDETLAHAKRFPEEVPHGVPLH</sequence>
<dbReference type="EMBL" id="BNJQ01000005">
    <property type="protein sequence ID" value="GHP03211.1"/>
    <property type="molecule type" value="Genomic_DNA"/>
</dbReference>
<keyword evidence="1" id="KW-0560">Oxidoreductase</keyword>
<dbReference type="PANTHER" id="PTHR43380">
    <property type="entry name" value="2-OXOISOVALERATE DEHYDROGENASE SUBUNIT ALPHA, MITOCHONDRIAL"/>
    <property type="match status" value="1"/>
</dbReference>
<protein>
    <recommendedName>
        <fullName evidence="3">Dehydrogenase E1 component domain-containing protein</fullName>
    </recommendedName>
</protein>
<dbReference type="GO" id="GO:0009083">
    <property type="term" value="P:branched-chain amino acid catabolic process"/>
    <property type="evidence" value="ECO:0007669"/>
    <property type="project" value="TreeGrafter"/>
</dbReference>
<evidence type="ECO:0000313" key="5">
    <source>
        <dbReference type="Proteomes" id="UP000660262"/>
    </source>
</evidence>
<dbReference type="OrthoDB" id="3845at2759"/>
<dbReference type="InterPro" id="IPR029061">
    <property type="entry name" value="THDP-binding"/>
</dbReference>
<dbReference type="InterPro" id="IPR001017">
    <property type="entry name" value="DH_E1"/>
</dbReference>
<dbReference type="CDD" id="cd02000">
    <property type="entry name" value="TPP_E1_PDC_ADC_BCADC"/>
    <property type="match status" value="1"/>
</dbReference>
<feature type="region of interest" description="Disordered" evidence="2">
    <location>
        <begin position="49"/>
        <end position="134"/>
    </location>
</feature>
<accession>A0A830HCA2</accession>
<dbReference type="Gene3D" id="3.40.50.970">
    <property type="match status" value="1"/>
</dbReference>
<dbReference type="GO" id="GO:0016624">
    <property type="term" value="F:oxidoreductase activity, acting on the aldehyde or oxo group of donors, disulfide as acceptor"/>
    <property type="evidence" value="ECO:0007669"/>
    <property type="project" value="InterPro"/>
</dbReference>
<comment type="caution">
    <text evidence="4">The sequence shown here is derived from an EMBL/GenBank/DDBJ whole genome shotgun (WGS) entry which is preliminary data.</text>
</comment>
<evidence type="ECO:0000256" key="1">
    <source>
        <dbReference type="ARBA" id="ARBA00023002"/>
    </source>
</evidence>
<dbReference type="PANTHER" id="PTHR43380:SF1">
    <property type="entry name" value="2-OXOISOVALERATE DEHYDROGENASE SUBUNIT ALPHA, MITOCHONDRIAL"/>
    <property type="match status" value="1"/>
</dbReference>
<organism evidence="4 5">
    <name type="scientific">Pycnococcus provasolii</name>
    <dbReference type="NCBI Taxonomy" id="41880"/>
    <lineage>
        <taxon>Eukaryota</taxon>
        <taxon>Viridiplantae</taxon>
        <taxon>Chlorophyta</taxon>
        <taxon>Pseudoscourfieldiophyceae</taxon>
        <taxon>Pseudoscourfieldiales</taxon>
        <taxon>Pycnococcaceae</taxon>
        <taxon>Pycnococcus</taxon>
    </lineage>
</organism>
<evidence type="ECO:0000259" key="3">
    <source>
        <dbReference type="Pfam" id="PF00676"/>
    </source>
</evidence>
<gene>
    <name evidence="4" type="ORF">PPROV_000196600</name>
</gene>
<dbReference type="Proteomes" id="UP000660262">
    <property type="component" value="Unassembled WGS sequence"/>
</dbReference>
<dbReference type="Pfam" id="PF00676">
    <property type="entry name" value="E1_dh"/>
    <property type="match status" value="1"/>
</dbReference>
<evidence type="ECO:0000256" key="2">
    <source>
        <dbReference type="SAM" id="MobiDB-lite"/>
    </source>
</evidence>
<dbReference type="FunFam" id="3.40.50.970:FF:000108">
    <property type="entry name" value="2-oxoisovalerate dehydrogenase subunit alpha"/>
    <property type="match status" value="1"/>
</dbReference>
<keyword evidence="5" id="KW-1185">Reference proteome</keyword>